<accession>A0AAD2CK06</accession>
<keyword evidence="2" id="KW-1185">Reference proteome</keyword>
<evidence type="ECO:0000313" key="2">
    <source>
        <dbReference type="Proteomes" id="UP001295423"/>
    </source>
</evidence>
<dbReference type="PANTHER" id="PTHR34801">
    <property type="entry name" value="EXPRESSED PROTEIN"/>
    <property type="match status" value="1"/>
</dbReference>
<proteinExistence type="predicted"/>
<dbReference type="Pfam" id="PF07386">
    <property type="entry name" value="DUF1499"/>
    <property type="match status" value="1"/>
</dbReference>
<evidence type="ECO:0000313" key="1">
    <source>
        <dbReference type="EMBL" id="CAJ1936525.1"/>
    </source>
</evidence>
<reference evidence="1" key="1">
    <citation type="submission" date="2023-08" db="EMBL/GenBank/DDBJ databases">
        <authorList>
            <person name="Audoor S."/>
            <person name="Bilcke G."/>
        </authorList>
    </citation>
    <scope>NUCLEOTIDE SEQUENCE</scope>
</reference>
<dbReference type="AlphaFoldDB" id="A0AAD2CK06"/>
<sequence length="228" mass="24676">MSGNKMGSPLPRNELMLSRRSTIAATIGLATQGFLVISSASAEVSDPPKSFPTQAGRRGCKTTTNPSQTVVTCVGDLQVNNADGRLSRVSATENGVSTSSVKNPSRFSPPWTYLTETSDATKAWKSLQSAVLNADTNMQIVELTDSYLHATVPTQSPPGTGSLDDLEFILRPEDNLVLYRSASRTSVFVYPLTQPVSDSNTNLKRLQKIRATLGWEELGYAQKGSERF</sequence>
<comment type="caution">
    <text evidence="1">The sequence shown here is derived from an EMBL/GenBank/DDBJ whole genome shotgun (WGS) entry which is preliminary data.</text>
</comment>
<dbReference type="InterPro" id="IPR010865">
    <property type="entry name" value="DUF1499"/>
</dbReference>
<name>A0AAD2CK06_9STRA</name>
<gene>
    <name evidence="1" type="ORF">CYCCA115_LOCUS5235</name>
</gene>
<organism evidence="1 2">
    <name type="scientific">Cylindrotheca closterium</name>
    <dbReference type="NCBI Taxonomy" id="2856"/>
    <lineage>
        <taxon>Eukaryota</taxon>
        <taxon>Sar</taxon>
        <taxon>Stramenopiles</taxon>
        <taxon>Ochrophyta</taxon>
        <taxon>Bacillariophyta</taxon>
        <taxon>Bacillariophyceae</taxon>
        <taxon>Bacillariophycidae</taxon>
        <taxon>Bacillariales</taxon>
        <taxon>Bacillariaceae</taxon>
        <taxon>Cylindrotheca</taxon>
    </lineage>
</organism>
<dbReference type="PANTHER" id="PTHR34801:SF6">
    <property type="entry name" value="SLL1620 PROTEIN"/>
    <property type="match status" value="1"/>
</dbReference>
<dbReference type="EMBL" id="CAKOGP040000557">
    <property type="protein sequence ID" value="CAJ1936525.1"/>
    <property type="molecule type" value="Genomic_DNA"/>
</dbReference>
<protein>
    <submittedName>
        <fullName evidence="1">Uncharacterized protein</fullName>
    </submittedName>
</protein>
<dbReference type="Proteomes" id="UP001295423">
    <property type="component" value="Unassembled WGS sequence"/>
</dbReference>